<organism evidence="2 3">
    <name type="scientific">Iodobacter fluviatilis</name>
    <dbReference type="NCBI Taxonomy" id="537"/>
    <lineage>
        <taxon>Bacteria</taxon>
        <taxon>Pseudomonadati</taxon>
        <taxon>Pseudomonadota</taxon>
        <taxon>Betaproteobacteria</taxon>
        <taxon>Neisseriales</taxon>
        <taxon>Chitinibacteraceae</taxon>
        <taxon>Iodobacter</taxon>
    </lineage>
</organism>
<dbReference type="RefSeq" id="WP_130106588.1">
    <property type="nucleotide sequence ID" value="NZ_CP025781.1"/>
</dbReference>
<evidence type="ECO:0000256" key="1">
    <source>
        <dbReference type="SAM" id="Phobius"/>
    </source>
</evidence>
<keyword evidence="1" id="KW-1133">Transmembrane helix</keyword>
<gene>
    <name evidence="2" type="ORF">C1H71_11145</name>
</gene>
<dbReference type="AlphaFoldDB" id="A0A7G3G9U9"/>
<reference evidence="2 3" key="1">
    <citation type="submission" date="2018-01" db="EMBL/GenBank/DDBJ databases">
        <title>Genome sequence of Iodobacter sp. strain PCH194 isolated from Indian Trans-Himalaya.</title>
        <authorList>
            <person name="Kumar V."/>
            <person name="Thakur V."/>
            <person name="Kumar S."/>
            <person name="Singh D."/>
        </authorList>
    </citation>
    <scope>NUCLEOTIDE SEQUENCE [LARGE SCALE GENOMIC DNA]</scope>
    <source>
        <strain evidence="2 3">PCH194</strain>
    </source>
</reference>
<sequence>MLWRAIELLAYFVLAAVIWWLLSFGFWGKLAVLVLGVTLLAVGIYYYIQLMREPWDEWDTISRDKDE</sequence>
<feature type="transmembrane region" description="Helical" evidence="1">
    <location>
        <begin position="6"/>
        <end position="23"/>
    </location>
</feature>
<protein>
    <submittedName>
        <fullName evidence="2">Uncharacterized protein</fullName>
    </submittedName>
</protein>
<name>A0A7G3G9U9_9NEIS</name>
<dbReference type="KEGG" id="ifl:C1H71_11145"/>
<feature type="transmembrane region" description="Helical" evidence="1">
    <location>
        <begin position="30"/>
        <end position="48"/>
    </location>
</feature>
<accession>A0A7G3G9U9</accession>
<keyword evidence="1" id="KW-0812">Transmembrane</keyword>
<dbReference type="Proteomes" id="UP000515917">
    <property type="component" value="Chromosome"/>
</dbReference>
<keyword evidence="1" id="KW-0472">Membrane</keyword>
<dbReference type="EMBL" id="CP025781">
    <property type="protein sequence ID" value="QBC44031.1"/>
    <property type="molecule type" value="Genomic_DNA"/>
</dbReference>
<evidence type="ECO:0000313" key="3">
    <source>
        <dbReference type="Proteomes" id="UP000515917"/>
    </source>
</evidence>
<keyword evidence="3" id="KW-1185">Reference proteome</keyword>
<evidence type="ECO:0000313" key="2">
    <source>
        <dbReference type="EMBL" id="QBC44031.1"/>
    </source>
</evidence>
<proteinExistence type="predicted"/>